<feature type="binding site" evidence="6">
    <location>
        <position position="195"/>
    </location>
    <ligand>
        <name>substrate</name>
    </ligand>
</feature>
<accession>A0A135LUI8</accession>
<keyword evidence="9" id="KW-1185">Reference proteome</keyword>
<dbReference type="OMA" id="CGTYGFR"/>
<evidence type="ECO:0000256" key="1">
    <source>
        <dbReference type="ARBA" id="ARBA00001311"/>
    </source>
</evidence>
<name>A0A135LUI8_PENPA</name>
<reference evidence="8 9" key="1">
    <citation type="journal article" date="2016" name="BMC Genomics">
        <title>Genome sequencing and secondary metabolism of the postharvest pathogen Penicillium griseofulvum.</title>
        <authorList>
            <person name="Banani H."/>
            <person name="Marcet-Houben M."/>
            <person name="Ballester A.R."/>
            <person name="Abbruscato P."/>
            <person name="Gonzalez-Candelas L."/>
            <person name="Gabaldon T."/>
            <person name="Spadaro D."/>
        </authorList>
    </citation>
    <scope>NUCLEOTIDE SEQUENCE [LARGE SCALE GENOMIC DNA]</scope>
    <source>
        <strain evidence="8 9">PG3</strain>
    </source>
</reference>
<comment type="catalytic activity">
    <reaction evidence="1">
        <text>a monocarboxylic acid amide + H2O = a monocarboxylate + NH4(+)</text>
        <dbReference type="Rhea" id="RHEA:12020"/>
        <dbReference type="ChEBI" id="CHEBI:15377"/>
        <dbReference type="ChEBI" id="CHEBI:28938"/>
        <dbReference type="ChEBI" id="CHEBI:35757"/>
        <dbReference type="ChEBI" id="CHEBI:83628"/>
        <dbReference type="EC" id="3.5.1.4"/>
    </reaction>
</comment>
<feature type="active site" description="Charge relay system" evidence="5">
    <location>
        <position position="146"/>
    </location>
</feature>
<dbReference type="Gene3D" id="3.90.1300.10">
    <property type="entry name" value="Amidase signature (AS) domain"/>
    <property type="match status" value="1"/>
</dbReference>
<gene>
    <name evidence="8" type="ORF">PGRI_095660</name>
</gene>
<evidence type="ECO:0000313" key="9">
    <source>
        <dbReference type="Proteomes" id="UP000070168"/>
    </source>
</evidence>
<feature type="active site" description="Acyl-ester intermediate" evidence="5">
    <location>
        <position position="250"/>
    </location>
</feature>
<feature type="active site" description="Charge relay system" evidence="5">
    <location>
        <position position="226"/>
    </location>
</feature>
<comment type="similarity">
    <text evidence="2">Belongs to the amidase family.</text>
</comment>
<dbReference type="STRING" id="5078.A0A135LUI8"/>
<comment type="caution">
    <text evidence="8">The sequence shown here is derived from an EMBL/GenBank/DDBJ whole genome shotgun (WGS) entry which is preliminary data.</text>
</comment>
<feature type="binding site" evidence="6">
    <location>
        <position position="226"/>
    </location>
    <ligand>
        <name>substrate</name>
    </ligand>
</feature>
<sequence length="564" mass="62140">MSSLDGKVPWQGKAAAKRQECANKLPQSWRLSEQFMSGFQAPISEHKNDIIRTEAIRKSGILTDRELKITEDYTVTSLLSALADGVLTSTEVTLAYCKRAALAQQLVSCLTETMFPEAQERAEYLDKLRAQGKLAGPLHGLPISLKDNFHYKGTESTIGMVSFLGEKSPANSPLVDILLDLGAVLYVKTNIPQTMMFLSRQTTDSHNNVFGRTLNPWNTSLGPGGSSGGEGALIALRGAPLGVGTDIGGSIRIPAHCCGLYGFRPSAARVPNGGMRVCTTSGMKFILSCAGPLSTDLGGIETFFRSIFDAQPARYDSTVIDIPWRQVPTKPTLRIGVVPESSIFPLHPPIRRVLAEAIHSLKAQGNHIVYLDEEECRLMEANEIAWNFFTLDQASKKHLESAGEPPVPAIFYMLKQGEKLRQFYKRSLPDMTTLDQLEKLALLNTRRAELRETYRKLWLQHNLDVCIAPPAQTTAVPHDTFGLAPYTTLTNLLDYPSSILPFGKVSEVDAKEGFELDGNQVGAEYDFEQLEGAPCSIQIFTTTMRDEECLQIAKQIDQCLRGNE</sequence>
<feature type="domain" description="Amidase" evidence="7">
    <location>
        <begin position="91"/>
        <end position="550"/>
    </location>
</feature>
<dbReference type="InterPro" id="IPR036928">
    <property type="entry name" value="AS_sf"/>
</dbReference>
<feature type="binding site" evidence="6">
    <location>
        <begin position="247"/>
        <end position="250"/>
    </location>
    <ligand>
        <name>substrate</name>
    </ligand>
</feature>
<organism evidence="8 9">
    <name type="scientific">Penicillium patulum</name>
    <name type="common">Penicillium griseofulvum</name>
    <dbReference type="NCBI Taxonomy" id="5078"/>
    <lineage>
        <taxon>Eukaryota</taxon>
        <taxon>Fungi</taxon>
        <taxon>Dikarya</taxon>
        <taxon>Ascomycota</taxon>
        <taxon>Pezizomycotina</taxon>
        <taxon>Eurotiomycetes</taxon>
        <taxon>Eurotiomycetidae</taxon>
        <taxon>Eurotiales</taxon>
        <taxon>Aspergillaceae</taxon>
        <taxon>Penicillium</taxon>
    </lineage>
</organism>
<dbReference type="GeneID" id="63712579"/>
<evidence type="ECO:0000256" key="3">
    <source>
        <dbReference type="ARBA" id="ARBA00012922"/>
    </source>
</evidence>
<dbReference type="PANTHER" id="PTHR46072:SF3">
    <property type="entry name" value="AMIDASE"/>
    <property type="match status" value="1"/>
</dbReference>
<dbReference type="EC" id="3.5.1.4" evidence="3"/>
<dbReference type="PROSITE" id="PS00571">
    <property type="entry name" value="AMIDASES"/>
    <property type="match status" value="1"/>
</dbReference>
<dbReference type="SUPFAM" id="SSF75304">
    <property type="entry name" value="Amidase signature (AS) enzymes"/>
    <property type="match status" value="1"/>
</dbReference>
<evidence type="ECO:0000256" key="6">
    <source>
        <dbReference type="PIRSR" id="PIRSR001221-2"/>
    </source>
</evidence>
<dbReference type="GO" id="GO:0004040">
    <property type="term" value="F:amidase activity"/>
    <property type="evidence" value="ECO:0007669"/>
    <property type="project" value="UniProtKB-EC"/>
</dbReference>
<evidence type="ECO:0000256" key="4">
    <source>
        <dbReference type="ARBA" id="ARBA00022801"/>
    </source>
</evidence>
<dbReference type="RefSeq" id="XP_040651151.1">
    <property type="nucleotide sequence ID" value="XM_040797279.1"/>
</dbReference>
<dbReference type="PANTHER" id="PTHR46072">
    <property type="entry name" value="AMIDASE-RELATED-RELATED"/>
    <property type="match status" value="1"/>
</dbReference>
<evidence type="ECO:0000313" key="8">
    <source>
        <dbReference type="EMBL" id="KXG52616.1"/>
    </source>
</evidence>
<keyword evidence="4" id="KW-0378">Hydrolase</keyword>
<proteinExistence type="inferred from homology"/>
<evidence type="ECO:0000256" key="5">
    <source>
        <dbReference type="PIRSR" id="PIRSR001221-1"/>
    </source>
</evidence>
<dbReference type="OrthoDB" id="6428749at2759"/>
<evidence type="ECO:0000259" key="7">
    <source>
        <dbReference type="Pfam" id="PF01425"/>
    </source>
</evidence>
<dbReference type="PIRSF" id="PIRSF001221">
    <property type="entry name" value="Amidase_fungi"/>
    <property type="match status" value="1"/>
</dbReference>
<dbReference type="InterPro" id="IPR023631">
    <property type="entry name" value="Amidase_dom"/>
</dbReference>
<dbReference type="EMBL" id="LHQR01000025">
    <property type="protein sequence ID" value="KXG52616.1"/>
    <property type="molecule type" value="Genomic_DNA"/>
</dbReference>
<dbReference type="AlphaFoldDB" id="A0A135LUI8"/>
<protein>
    <recommendedName>
        <fullName evidence="3">amidase</fullName>
        <ecNumber evidence="3">3.5.1.4</ecNumber>
    </recommendedName>
</protein>
<dbReference type="Proteomes" id="UP000070168">
    <property type="component" value="Unassembled WGS sequence"/>
</dbReference>
<dbReference type="InterPro" id="IPR020556">
    <property type="entry name" value="Amidase_CS"/>
</dbReference>
<evidence type="ECO:0000256" key="2">
    <source>
        <dbReference type="ARBA" id="ARBA00009199"/>
    </source>
</evidence>
<dbReference type="Pfam" id="PF01425">
    <property type="entry name" value="Amidase"/>
    <property type="match status" value="1"/>
</dbReference>